<accession>R1CS90</accession>
<keyword evidence="1" id="KW-0812">Transmembrane</keyword>
<dbReference type="eggNOG" id="ENOG502ZCB6">
    <property type="taxonomic scope" value="Bacteria"/>
</dbReference>
<evidence type="ECO:0000259" key="2">
    <source>
        <dbReference type="Pfam" id="PF12164"/>
    </source>
</evidence>
<dbReference type="PATRIC" id="fig|1304284.3.peg.419"/>
<dbReference type="STRING" id="1304284.L21TH_0432"/>
<dbReference type="RefSeq" id="WP_006307910.1">
    <property type="nucleotide sequence ID" value="NZ_ARZA01000054.1"/>
</dbReference>
<sequence>MIKISKEQLYIQVEPKIDTKSGKILKIRDLASVICQDKSIKESVLNIEIIYVPENVKSKVVFILDIIEKIQEKHDNVKINVFGNPEILINIEDDKKSYNIFQYLKILLICIILSVGAALAIIYFHRDVNMEEVHKAIYYLIVGKTNERPLILQIPYSIGLGIGMATFFNHISKKKWKKEPSPLDIEMYMYNKNINEYVLDKTKHIKQRK</sequence>
<evidence type="ECO:0000313" key="4">
    <source>
        <dbReference type="Proteomes" id="UP000013378"/>
    </source>
</evidence>
<dbReference type="AlphaFoldDB" id="R1CS90"/>
<feature type="domain" description="Stage V sporulation protein AA" evidence="2">
    <location>
        <begin position="7"/>
        <end position="94"/>
    </location>
</feature>
<keyword evidence="4" id="KW-1185">Reference proteome</keyword>
<reference evidence="3 4" key="1">
    <citation type="journal article" date="2015" name="Geomicrobiol. J.">
        <title>Caldisalinibacter kiritimatiensis gen. nov., sp. nov., a moderately thermohalophilic thiosulfate-reducing bacterium from a hypersaline microbial mat.</title>
        <authorList>
            <person name="Ben Hania W."/>
            <person name="Joseph M."/>
            <person name="Fiebig A."/>
            <person name="Bunk B."/>
            <person name="Klenk H.-P."/>
            <person name="Fardeau M.-L."/>
            <person name="Spring S."/>
        </authorList>
    </citation>
    <scope>NUCLEOTIDE SEQUENCE [LARGE SCALE GENOMIC DNA]</scope>
    <source>
        <strain evidence="3 4">L21-TH-D2</strain>
    </source>
</reference>
<comment type="caution">
    <text evidence="3">The sequence shown here is derived from an EMBL/GenBank/DDBJ whole genome shotgun (WGS) entry which is preliminary data.</text>
</comment>
<dbReference type="InterPro" id="IPR021997">
    <property type="entry name" value="SporV_AA"/>
</dbReference>
<dbReference type="InterPro" id="IPR038548">
    <property type="entry name" value="SporV_AA_N_sf"/>
</dbReference>
<dbReference type="Pfam" id="PF12164">
    <property type="entry name" value="SporV_AA"/>
    <property type="match status" value="1"/>
</dbReference>
<proteinExistence type="predicted"/>
<gene>
    <name evidence="3" type="ORF">L21TH_0432</name>
</gene>
<evidence type="ECO:0000256" key="1">
    <source>
        <dbReference type="SAM" id="Phobius"/>
    </source>
</evidence>
<dbReference type="Proteomes" id="UP000013378">
    <property type="component" value="Unassembled WGS sequence"/>
</dbReference>
<protein>
    <submittedName>
        <fullName evidence="3">Stage V sporulation protein AA (SpoVAA)</fullName>
    </submittedName>
</protein>
<dbReference type="EMBL" id="ARZA01000054">
    <property type="protein sequence ID" value="EOD01511.1"/>
    <property type="molecule type" value="Genomic_DNA"/>
</dbReference>
<keyword evidence="1" id="KW-0472">Membrane</keyword>
<evidence type="ECO:0000313" key="3">
    <source>
        <dbReference type="EMBL" id="EOD01511.1"/>
    </source>
</evidence>
<dbReference type="Gene3D" id="2.60.480.10">
    <property type="entry name" value="eubacterium ventriosum atcc domain"/>
    <property type="match status" value="1"/>
</dbReference>
<organism evidence="3 4">
    <name type="scientific">Caldisalinibacter kiritimatiensis</name>
    <dbReference type="NCBI Taxonomy" id="1304284"/>
    <lineage>
        <taxon>Bacteria</taxon>
        <taxon>Bacillati</taxon>
        <taxon>Bacillota</taxon>
        <taxon>Tissierellia</taxon>
        <taxon>Tissierellales</taxon>
        <taxon>Thermohalobacteraceae</taxon>
        <taxon>Caldisalinibacter</taxon>
    </lineage>
</organism>
<keyword evidence="1" id="KW-1133">Transmembrane helix</keyword>
<name>R1CS90_9FIRM</name>
<dbReference type="OrthoDB" id="9782754at2"/>
<feature type="transmembrane region" description="Helical" evidence="1">
    <location>
        <begin position="150"/>
        <end position="168"/>
    </location>
</feature>
<feature type="transmembrane region" description="Helical" evidence="1">
    <location>
        <begin position="103"/>
        <end position="124"/>
    </location>
</feature>